<feature type="domain" description="O-antigen ligase-related" evidence="6">
    <location>
        <begin position="244"/>
        <end position="389"/>
    </location>
</feature>
<dbReference type="Pfam" id="PF04932">
    <property type="entry name" value="Wzy_C"/>
    <property type="match status" value="1"/>
</dbReference>
<protein>
    <submittedName>
        <fullName evidence="7">O-antigen ligase family protein</fullName>
    </submittedName>
</protein>
<feature type="transmembrane region" description="Helical" evidence="5">
    <location>
        <begin position="117"/>
        <end position="137"/>
    </location>
</feature>
<evidence type="ECO:0000256" key="1">
    <source>
        <dbReference type="ARBA" id="ARBA00004141"/>
    </source>
</evidence>
<keyword evidence="7" id="KW-0436">Ligase</keyword>
<evidence type="ECO:0000256" key="4">
    <source>
        <dbReference type="ARBA" id="ARBA00023136"/>
    </source>
</evidence>
<feature type="transmembrane region" description="Helical" evidence="5">
    <location>
        <begin position="411"/>
        <end position="429"/>
    </location>
</feature>
<geneLocation type="plasmid" evidence="7 8">
    <name>unnamed1</name>
</geneLocation>
<reference evidence="7 8" key="1">
    <citation type="submission" date="2020-06" db="EMBL/GenBank/DDBJ databases">
        <title>Complete genome of Azosprillum oryzae KACC14407.</title>
        <authorList>
            <person name="Kim M."/>
            <person name="Park Y.-J."/>
            <person name="Shin J.-H."/>
        </authorList>
    </citation>
    <scope>NUCLEOTIDE SEQUENCE [LARGE SCALE GENOMIC DNA]</scope>
    <source>
        <strain evidence="7 8">KACC 14407</strain>
        <plasmid evidence="7 8">unnamed1</plasmid>
    </source>
</reference>
<evidence type="ECO:0000313" key="7">
    <source>
        <dbReference type="EMBL" id="QKS49047.1"/>
    </source>
</evidence>
<dbReference type="InterPro" id="IPR051533">
    <property type="entry name" value="WaaL-like"/>
</dbReference>
<keyword evidence="3 5" id="KW-1133">Transmembrane helix</keyword>
<feature type="transmembrane region" description="Helical" evidence="5">
    <location>
        <begin position="30"/>
        <end position="50"/>
    </location>
</feature>
<feature type="transmembrane region" description="Helical" evidence="5">
    <location>
        <begin position="7"/>
        <end position="24"/>
    </location>
</feature>
<evidence type="ECO:0000313" key="8">
    <source>
        <dbReference type="Proteomes" id="UP000509702"/>
    </source>
</evidence>
<keyword evidence="4 5" id="KW-0472">Membrane</keyword>
<dbReference type="KEGG" id="aoz:HUE56_00610"/>
<feature type="transmembrane region" description="Helical" evidence="5">
    <location>
        <begin position="435"/>
        <end position="451"/>
    </location>
</feature>
<dbReference type="GO" id="GO:0016020">
    <property type="term" value="C:membrane"/>
    <property type="evidence" value="ECO:0007669"/>
    <property type="project" value="UniProtKB-SubCell"/>
</dbReference>
<dbReference type="PANTHER" id="PTHR37422:SF23">
    <property type="entry name" value="TEICHURONIC ACID BIOSYNTHESIS PROTEIN TUAE"/>
    <property type="match status" value="1"/>
</dbReference>
<feature type="transmembrane region" description="Helical" evidence="5">
    <location>
        <begin position="234"/>
        <end position="254"/>
    </location>
</feature>
<dbReference type="AlphaFoldDB" id="A0A6N1AF97"/>
<keyword evidence="7" id="KW-0614">Plasmid</keyword>
<keyword evidence="8" id="KW-1185">Reference proteome</keyword>
<feature type="transmembrane region" description="Helical" evidence="5">
    <location>
        <begin position="149"/>
        <end position="169"/>
    </location>
</feature>
<dbReference type="InterPro" id="IPR007016">
    <property type="entry name" value="O-antigen_ligase-rel_domated"/>
</dbReference>
<proteinExistence type="predicted"/>
<evidence type="ECO:0000259" key="6">
    <source>
        <dbReference type="Pfam" id="PF04932"/>
    </source>
</evidence>
<name>A0A6N1AF97_9PROT</name>
<feature type="transmembrane region" description="Helical" evidence="5">
    <location>
        <begin position="380"/>
        <end position="404"/>
    </location>
</feature>
<comment type="subcellular location">
    <subcellularLocation>
        <location evidence="1">Membrane</location>
        <topology evidence="1">Multi-pass membrane protein</topology>
    </subcellularLocation>
</comment>
<feature type="transmembrane region" description="Helical" evidence="5">
    <location>
        <begin position="260"/>
        <end position="278"/>
    </location>
</feature>
<accession>A0A6N1AF97</accession>
<dbReference type="GO" id="GO:0016874">
    <property type="term" value="F:ligase activity"/>
    <property type="evidence" value="ECO:0007669"/>
    <property type="project" value="UniProtKB-KW"/>
</dbReference>
<sequence length="467" mass="50047">MTGNTLIFRLLMIVVLLAPLPLGANRPWAWSMMAVAVGLLCGFWGVLAAFGKAQAPLSFRRLWPVAVPFAMVLAWACAQASSLLPSELWHPLWMAAQPALEAVGGGEAAGMVSADPAMTRAAILRLATYGGIFWLAVQLACDRKRAREALILMAAASTLYAVYGLAAYFSGAKTILWMSKWAYVDDLTSTFVNRNAYGAYAGLGMVFCFALFLHALRPSSRPSAPRAYEMAETFLIHALPYLMALAILGSALLLSHSRGAFISTGAALAALMIALVTGRIVRPRTGLLSALLVLGMGFAVLGVSGDRMVQRLANESTQDYDEERLNAYHLTMRAIEDTPLTGTGLGAFTPTFRLYRDASLPRAVDWDYAHNIPLEMALDLGLPAAALFYLCLAVIFGVCVRGLIVRRRDGIYPAAALGAATLLGAHGLVDFSAQMPAIAAMLAMILGIGYAQSWNTADRHRNSGEPA</sequence>
<evidence type="ECO:0000256" key="2">
    <source>
        <dbReference type="ARBA" id="ARBA00022692"/>
    </source>
</evidence>
<feature type="transmembrane region" description="Helical" evidence="5">
    <location>
        <begin position="285"/>
        <end position="304"/>
    </location>
</feature>
<evidence type="ECO:0000256" key="5">
    <source>
        <dbReference type="SAM" id="Phobius"/>
    </source>
</evidence>
<feature type="transmembrane region" description="Helical" evidence="5">
    <location>
        <begin position="62"/>
        <end position="84"/>
    </location>
</feature>
<dbReference type="Proteomes" id="UP000509702">
    <property type="component" value="Plasmid unnamed1"/>
</dbReference>
<keyword evidence="2 5" id="KW-0812">Transmembrane</keyword>
<dbReference type="RefSeq" id="WP_174756948.1">
    <property type="nucleotide sequence ID" value="NZ_BSOV01000070.1"/>
</dbReference>
<feature type="transmembrane region" description="Helical" evidence="5">
    <location>
        <begin position="196"/>
        <end position="213"/>
    </location>
</feature>
<evidence type="ECO:0000256" key="3">
    <source>
        <dbReference type="ARBA" id="ARBA00022989"/>
    </source>
</evidence>
<dbReference type="PANTHER" id="PTHR37422">
    <property type="entry name" value="TEICHURONIC ACID BIOSYNTHESIS PROTEIN TUAE"/>
    <property type="match status" value="1"/>
</dbReference>
<dbReference type="EMBL" id="CP054615">
    <property type="protein sequence ID" value="QKS49047.1"/>
    <property type="molecule type" value="Genomic_DNA"/>
</dbReference>
<gene>
    <name evidence="7" type="ORF">HUE56_00610</name>
</gene>
<organism evidence="7 8">
    <name type="scientific">Azospirillum oryzae</name>
    <dbReference type="NCBI Taxonomy" id="286727"/>
    <lineage>
        <taxon>Bacteria</taxon>
        <taxon>Pseudomonadati</taxon>
        <taxon>Pseudomonadota</taxon>
        <taxon>Alphaproteobacteria</taxon>
        <taxon>Rhodospirillales</taxon>
        <taxon>Azospirillaceae</taxon>
        <taxon>Azospirillum</taxon>
    </lineage>
</organism>